<gene>
    <name evidence="4" type="ORF">EV130_11117</name>
</gene>
<evidence type="ECO:0000259" key="3">
    <source>
        <dbReference type="Pfam" id="PF25994"/>
    </source>
</evidence>
<accession>A0A4R3QHB9</accession>
<dbReference type="InterPro" id="IPR058781">
    <property type="entry name" value="HH_AprE-like"/>
</dbReference>
<dbReference type="Gene3D" id="3.10.560.10">
    <property type="entry name" value="Outer membrane lipoprotein wza domain like"/>
    <property type="match status" value="1"/>
</dbReference>
<feature type="domain" description="AprE-like long alpha-helical hairpin" evidence="3">
    <location>
        <begin position="180"/>
        <end position="358"/>
    </location>
</feature>
<keyword evidence="1" id="KW-0732">Signal</keyword>
<dbReference type="PANTHER" id="PTHR33619">
    <property type="entry name" value="POLYSACCHARIDE EXPORT PROTEIN GFCE-RELATED"/>
    <property type="match status" value="1"/>
</dbReference>
<name>A0A4R3QHB9_9HYPH</name>
<dbReference type="EMBL" id="SMBJ01000011">
    <property type="protein sequence ID" value="TCU21160.1"/>
    <property type="molecule type" value="Genomic_DNA"/>
</dbReference>
<organism evidence="4 5">
    <name type="scientific">Rhizobium azibense</name>
    <dbReference type="NCBI Taxonomy" id="1136135"/>
    <lineage>
        <taxon>Bacteria</taxon>
        <taxon>Pseudomonadati</taxon>
        <taxon>Pseudomonadota</taxon>
        <taxon>Alphaproteobacteria</taxon>
        <taxon>Hyphomicrobiales</taxon>
        <taxon>Rhizobiaceae</taxon>
        <taxon>Rhizobium/Agrobacterium group</taxon>
        <taxon>Rhizobium</taxon>
    </lineage>
</organism>
<evidence type="ECO:0000313" key="4">
    <source>
        <dbReference type="EMBL" id="TCU21160.1"/>
    </source>
</evidence>
<dbReference type="PANTHER" id="PTHR33619:SF3">
    <property type="entry name" value="POLYSACCHARIDE EXPORT PROTEIN GFCE-RELATED"/>
    <property type="match status" value="1"/>
</dbReference>
<sequence>MRDVLLRRNLLGSSFMHGLAFVAGLSILIGSSGFARAADYQLGIMDKLRIRVAEWQTAEGSIRDWSVVSGDYTIGPSGSLSLPFVGDLPASGKTTDAIAQEIGVALQKQFGLKDRPSASVELAQFRPIFLTGDVENPGEYPFAPNLTVVKAVSIAGGLRRADAGQRFARDFINAKGDAVVYTTERNRLIARKARLQAETSKSDTIEMPQELKDLPEAKALLASETSLMNTRKKRLTLQLQALDDLKALLQAEIVSLGKKTETQTRQLELAKEDRDKVENLAEKGLALSARKMAAEQRAADTEATLLDIDTNILKAKQDISQANQDEITLRNDWDAKLSQELQDTESELDTLNLKIATSDALMSEALAQSNDAARFDPQNAASISYSIVREVDGQSKEIPVQENTTLQPGDLIRVTAGVAMR</sequence>
<dbReference type="Pfam" id="PF02563">
    <property type="entry name" value="Poly_export"/>
    <property type="match status" value="1"/>
</dbReference>
<protein>
    <submittedName>
        <fullName evidence="4">Exopolysaccharide production protein ExoF</fullName>
    </submittedName>
</protein>
<comment type="caution">
    <text evidence="4">The sequence shown here is derived from an EMBL/GenBank/DDBJ whole genome shotgun (WGS) entry which is preliminary data.</text>
</comment>
<reference evidence="4 5" key="1">
    <citation type="submission" date="2019-03" db="EMBL/GenBank/DDBJ databases">
        <title>Genomic Encyclopedia of Type Strains, Phase IV (KMG-V): Genome sequencing to study the core and pangenomes of soil and plant-associated prokaryotes.</title>
        <authorList>
            <person name="Whitman W."/>
        </authorList>
    </citation>
    <scope>NUCLEOTIDE SEQUENCE [LARGE SCALE GENOMIC DNA]</scope>
    <source>
        <strain evidence="4 5">Gr42</strain>
    </source>
</reference>
<dbReference type="GO" id="GO:0015159">
    <property type="term" value="F:polysaccharide transmembrane transporter activity"/>
    <property type="evidence" value="ECO:0007669"/>
    <property type="project" value="InterPro"/>
</dbReference>
<proteinExistence type="predicted"/>
<dbReference type="InterPro" id="IPR003715">
    <property type="entry name" value="Poly_export_N"/>
</dbReference>
<dbReference type="InterPro" id="IPR049712">
    <property type="entry name" value="Poly_export"/>
</dbReference>
<dbReference type="Pfam" id="PF25994">
    <property type="entry name" value="HH_AprE"/>
    <property type="match status" value="1"/>
</dbReference>
<dbReference type="OrthoDB" id="9798876at2"/>
<dbReference type="Proteomes" id="UP000295547">
    <property type="component" value="Unassembled WGS sequence"/>
</dbReference>
<dbReference type="RefSeq" id="WP_132661899.1">
    <property type="nucleotide sequence ID" value="NZ_SMBJ01000011.1"/>
</dbReference>
<evidence type="ECO:0000313" key="5">
    <source>
        <dbReference type="Proteomes" id="UP000295547"/>
    </source>
</evidence>
<dbReference type="Gene3D" id="3.30.1950.10">
    <property type="entry name" value="wza like domain"/>
    <property type="match status" value="1"/>
</dbReference>
<dbReference type="AlphaFoldDB" id="A0A4R3QHB9"/>
<feature type="domain" description="Polysaccharide export protein N-terminal" evidence="2">
    <location>
        <begin position="37"/>
        <end position="122"/>
    </location>
</feature>
<evidence type="ECO:0000256" key="1">
    <source>
        <dbReference type="ARBA" id="ARBA00022729"/>
    </source>
</evidence>
<keyword evidence="5" id="KW-1185">Reference proteome</keyword>
<evidence type="ECO:0000259" key="2">
    <source>
        <dbReference type="Pfam" id="PF02563"/>
    </source>
</evidence>